<dbReference type="SFLD" id="SFLDS00003">
    <property type="entry name" value="Haloacid_Dehalogenase"/>
    <property type="match status" value="1"/>
</dbReference>
<dbReference type="KEGG" id="plyc:GXP70_29310"/>
<dbReference type="InterPro" id="IPR006439">
    <property type="entry name" value="HAD-SF_hydro_IA"/>
</dbReference>
<accession>A0A6C0G7C5</accession>
<dbReference type="EMBL" id="CP048209">
    <property type="protein sequence ID" value="QHT63651.1"/>
    <property type="molecule type" value="Genomic_DNA"/>
</dbReference>
<dbReference type="PRINTS" id="PR00413">
    <property type="entry name" value="HADHALOGNASE"/>
</dbReference>
<dbReference type="PANTHER" id="PTHR18901">
    <property type="entry name" value="2-DEOXYGLUCOSE-6-PHOSPHATE PHOSPHATASE 2"/>
    <property type="match status" value="1"/>
</dbReference>
<dbReference type="NCBIfam" id="TIGR01509">
    <property type="entry name" value="HAD-SF-IA-v3"/>
    <property type="match status" value="1"/>
</dbReference>
<keyword evidence="1" id="KW-0378">Hydrolase</keyword>
<dbReference type="InterPro" id="IPR023214">
    <property type="entry name" value="HAD_sf"/>
</dbReference>
<dbReference type="GO" id="GO:0016787">
    <property type="term" value="F:hydrolase activity"/>
    <property type="evidence" value="ECO:0007669"/>
    <property type="project" value="UniProtKB-KW"/>
</dbReference>
<dbReference type="Gene3D" id="3.40.50.1000">
    <property type="entry name" value="HAD superfamily/HAD-like"/>
    <property type="match status" value="1"/>
</dbReference>
<gene>
    <name evidence="1" type="ORF">GXP70_29310</name>
</gene>
<dbReference type="InterPro" id="IPR041492">
    <property type="entry name" value="HAD_2"/>
</dbReference>
<dbReference type="InterPro" id="IPR036412">
    <property type="entry name" value="HAD-like_sf"/>
</dbReference>
<dbReference type="RefSeq" id="WP_162360210.1">
    <property type="nucleotide sequence ID" value="NZ_CP048209.1"/>
</dbReference>
<dbReference type="Proteomes" id="UP000476064">
    <property type="component" value="Chromosome"/>
</dbReference>
<reference evidence="1 2" key="1">
    <citation type="submission" date="2020-01" db="EMBL/GenBank/DDBJ databases">
        <title>Paenibacillus sp. nov., isolated from tomato rhizosphere.</title>
        <authorList>
            <person name="Weon H.-Y."/>
            <person name="Lee S.A."/>
        </authorList>
    </citation>
    <scope>NUCLEOTIDE SEQUENCE [LARGE SCALE GENOMIC DNA]</scope>
    <source>
        <strain evidence="1 2">12200R-189</strain>
    </source>
</reference>
<dbReference type="SFLD" id="SFLDG01129">
    <property type="entry name" value="C1.5:_HAD__Beta-PGM__Phosphata"/>
    <property type="match status" value="1"/>
</dbReference>
<keyword evidence="2" id="KW-1185">Reference proteome</keyword>
<dbReference type="SUPFAM" id="SSF56784">
    <property type="entry name" value="HAD-like"/>
    <property type="match status" value="1"/>
</dbReference>
<dbReference type="Gene3D" id="1.10.150.240">
    <property type="entry name" value="Putative phosphatase, domain 2"/>
    <property type="match status" value="1"/>
</dbReference>
<dbReference type="CDD" id="cd16423">
    <property type="entry name" value="HAD_BPGM-like"/>
    <property type="match status" value="1"/>
</dbReference>
<dbReference type="AlphaFoldDB" id="A0A6C0G7C5"/>
<dbReference type="InterPro" id="IPR023198">
    <property type="entry name" value="PGP-like_dom2"/>
</dbReference>
<name>A0A6C0G7C5_9BACL</name>
<sequence>MIKAIVFDFDGLIYDTEVPEYKAHRELFAEHGQELELSVWGQCVGTNDSGFNPYDHLEACLGKPVDRDDLRGRFRTKFDRLLAQEAIRPGVEDYLQAAQALGLRIGLASSSGRDWVMGHIAKLNVLPYFECIRVRENVRLVKPDPELYAQVIREFGIEPHEAVAFEDSPNGARAAKAAGMRCVTVPNDVTRHLVFDEYDLQLRSLADMSLEALLRRLEA</sequence>
<evidence type="ECO:0000313" key="1">
    <source>
        <dbReference type="EMBL" id="QHT63651.1"/>
    </source>
</evidence>
<dbReference type="Pfam" id="PF13419">
    <property type="entry name" value="HAD_2"/>
    <property type="match status" value="1"/>
</dbReference>
<dbReference type="PANTHER" id="PTHR18901:SF38">
    <property type="entry name" value="PSEUDOURIDINE-5'-PHOSPHATASE"/>
    <property type="match status" value="1"/>
</dbReference>
<evidence type="ECO:0000313" key="2">
    <source>
        <dbReference type="Proteomes" id="UP000476064"/>
    </source>
</evidence>
<organism evidence="1 2">
    <name type="scientific">Paenibacillus lycopersici</name>
    <dbReference type="NCBI Taxonomy" id="2704462"/>
    <lineage>
        <taxon>Bacteria</taxon>
        <taxon>Bacillati</taxon>
        <taxon>Bacillota</taxon>
        <taxon>Bacilli</taxon>
        <taxon>Bacillales</taxon>
        <taxon>Paenibacillaceae</taxon>
        <taxon>Paenibacillus</taxon>
    </lineage>
</organism>
<proteinExistence type="predicted"/>
<protein>
    <submittedName>
        <fullName evidence="1">HAD family hydrolase</fullName>
    </submittedName>
</protein>